<proteinExistence type="inferred from homology"/>
<evidence type="ECO:0000256" key="3">
    <source>
        <dbReference type="RuleBase" id="RU363034"/>
    </source>
</evidence>
<dbReference type="WBParaSite" id="maker-uti_cns_0001473-snap-gene-0.13-mRNA-1">
    <property type="protein sequence ID" value="maker-uti_cns_0001473-snap-gene-0.13-mRNA-1"/>
    <property type="gene ID" value="maker-uti_cns_0001473-snap-gene-0.13"/>
</dbReference>
<evidence type="ECO:0000256" key="2">
    <source>
        <dbReference type="ARBA" id="ARBA00024195"/>
    </source>
</evidence>
<reference evidence="7" key="1">
    <citation type="submission" date="2016-11" db="UniProtKB">
        <authorList>
            <consortium name="WormBaseParasite"/>
        </authorList>
    </citation>
    <scope>IDENTIFICATION</scope>
</reference>
<keyword evidence="6" id="KW-1185">Reference proteome</keyword>
<evidence type="ECO:0000259" key="5">
    <source>
        <dbReference type="PROSITE" id="PS50240"/>
    </source>
</evidence>
<feature type="domain" description="Peptidase S1" evidence="5">
    <location>
        <begin position="22"/>
        <end position="208"/>
    </location>
</feature>
<dbReference type="InterPro" id="IPR051487">
    <property type="entry name" value="Ser/Thr_Proteases_Immune/Dev"/>
</dbReference>
<dbReference type="InterPro" id="IPR018114">
    <property type="entry name" value="TRYPSIN_HIS"/>
</dbReference>
<dbReference type="PROSITE" id="PS00135">
    <property type="entry name" value="TRYPSIN_SER"/>
    <property type="match status" value="2"/>
</dbReference>
<keyword evidence="3" id="KW-0720">Serine protease</keyword>
<dbReference type="InterPro" id="IPR009003">
    <property type="entry name" value="Peptidase_S1_PA"/>
</dbReference>
<accession>A0A1I8GDB5</accession>
<dbReference type="InterPro" id="IPR001254">
    <property type="entry name" value="Trypsin_dom"/>
</dbReference>
<keyword evidence="3" id="KW-0378">Hydrolase</keyword>
<feature type="domain" description="Peptidase S1" evidence="5">
    <location>
        <begin position="744"/>
        <end position="954"/>
    </location>
</feature>
<organism evidence="6 7">
    <name type="scientific">Macrostomum lignano</name>
    <dbReference type="NCBI Taxonomy" id="282301"/>
    <lineage>
        <taxon>Eukaryota</taxon>
        <taxon>Metazoa</taxon>
        <taxon>Spiralia</taxon>
        <taxon>Lophotrochozoa</taxon>
        <taxon>Platyhelminthes</taxon>
        <taxon>Rhabditophora</taxon>
        <taxon>Macrostomorpha</taxon>
        <taxon>Macrostomida</taxon>
        <taxon>Macrostomidae</taxon>
        <taxon>Macrostomum</taxon>
    </lineage>
</organism>
<dbReference type="Pfam" id="PF00089">
    <property type="entry name" value="Trypsin"/>
    <property type="match status" value="3"/>
</dbReference>
<sequence length="954" mass="101544">MLKLLIVACALGLASAMPDPYVLYGRTASQGQFPFAAWLGSCSASILDSRTVLTAGHCVCRSKPTSVLFGAVQGNNPESGSRRPPRRISFNSVIGAITLHTSATSVGQSITIAGYGQDENRRSGVLKYASNTVAACRRFTGAVCQSMSPNSPYYGDSGGPLFVTVSSQPRQVGVVSGGDFTNNQAIYGNVATAKTAPPQALTHGSGLFSLAENCDVFGIHFSSLNLADGGAFKADAGLSFILEKAVAPSNDLHGNVLGDHSTEKALTPDLVVGLRLVGMAMTDYCMAESWNVSLMPRTNATMWSSTGENDGRAFLDEGLRIELTPVLSERVRPVMNQSFVGGLAVKGAAEGTRCMSVRRRSGEAIAAHSAKVPGADAPANLWDLRLPVLRLTQVEELLFRPHREVLERSVRIKFAQPKISVAKERAPVLRYGSASAPRSSAGVQRAGRPGSRKVFVCQGGEPAATDLRWAIKADYRVATSQGFEQFGKARRQSAAVKRRELQYTGGYAGQDVAARAGVSQASSRSAVATAVDRATGYRGRTDGCIAGAEPARCVSVAGGSAAVASELQVALLTTVVGGAEELMRTGANPASKRAAATGTLFRFDVTIVEQTRTSRGAHVKDKDTLVRNGPGSVRIREYHEKASSETMPATCDGAAGHRLMRCCWATAAASLVAMPANPDANASGGESTKDHKYHMERTEDHQYHKEANKGPPPFIETTRLGHAEADHCRLRPRRSLGHLPDPYVLYGQTAEQGQFPFAGWLGFCSASILDSRRTVLTAGHCVCRTRPTSVLFGAVQGNRPESGSKRYSLDTSRQVINPKYTQCNTVGKDDIAIVKTTADIEFTDLIKPIVLHEAATSVGQSVTIAGYGQDENRRSGVLKYATSTVESCRRFIGAVCQSMSPNSPYYGDSGGPLFITVSGQPRQVGVVSGGDFSNNQAIYGNVYDNLSFLKANFE</sequence>
<dbReference type="Proteomes" id="UP000095280">
    <property type="component" value="Unplaced"/>
</dbReference>
<dbReference type="SMART" id="SM00020">
    <property type="entry name" value="Tryp_SPc"/>
    <property type="match status" value="2"/>
</dbReference>
<keyword evidence="1" id="KW-1015">Disulfide bond</keyword>
<dbReference type="PROSITE" id="PS00134">
    <property type="entry name" value="TRYPSIN_HIS"/>
    <property type="match status" value="2"/>
</dbReference>
<evidence type="ECO:0000256" key="4">
    <source>
        <dbReference type="SAM" id="SignalP"/>
    </source>
</evidence>
<evidence type="ECO:0000256" key="1">
    <source>
        <dbReference type="ARBA" id="ARBA00023157"/>
    </source>
</evidence>
<dbReference type="AlphaFoldDB" id="A0A1I8GDB5"/>
<comment type="similarity">
    <text evidence="2">Belongs to the peptidase S1 family. CLIP subfamily.</text>
</comment>
<dbReference type="PANTHER" id="PTHR24256">
    <property type="entry name" value="TRYPTASE-RELATED"/>
    <property type="match status" value="1"/>
</dbReference>
<dbReference type="Gene3D" id="2.40.10.10">
    <property type="entry name" value="Trypsin-like serine proteases"/>
    <property type="match status" value="3"/>
</dbReference>
<name>A0A1I8GDB5_9PLAT</name>
<dbReference type="InterPro" id="IPR033116">
    <property type="entry name" value="TRYPSIN_SER"/>
</dbReference>
<keyword evidence="4" id="KW-0732">Signal</keyword>
<dbReference type="GO" id="GO:0004252">
    <property type="term" value="F:serine-type endopeptidase activity"/>
    <property type="evidence" value="ECO:0007669"/>
    <property type="project" value="InterPro"/>
</dbReference>
<feature type="chain" id="PRO_5009319340" evidence="4">
    <location>
        <begin position="17"/>
        <end position="954"/>
    </location>
</feature>
<keyword evidence="3" id="KW-0645">Protease</keyword>
<dbReference type="SUPFAM" id="SSF50494">
    <property type="entry name" value="Trypsin-like serine proteases"/>
    <property type="match status" value="2"/>
</dbReference>
<dbReference type="GO" id="GO:0006508">
    <property type="term" value="P:proteolysis"/>
    <property type="evidence" value="ECO:0007669"/>
    <property type="project" value="UniProtKB-KW"/>
</dbReference>
<dbReference type="PROSITE" id="PS50240">
    <property type="entry name" value="TRYPSIN_DOM"/>
    <property type="match status" value="2"/>
</dbReference>
<evidence type="ECO:0000313" key="7">
    <source>
        <dbReference type="WBParaSite" id="maker-uti_cns_0001473-snap-gene-0.13-mRNA-1"/>
    </source>
</evidence>
<evidence type="ECO:0000313" key="6">
    <source>
        <dbReference type="Proteomes" id="UP000095280"/>
    </source>
</evidence>
<feature type="signal peptide" evidence="4">
    <location>
        <begin position="1"/>
        <end position="16"/>
    </location>
</feature>
<protein>
    <submittedName>
        <fullName evidence="7">Peptidase S1 domain-containing protein</fullName>
    </submittedName>
</protein>
<dbReference type="InterPro" id="IPR043504">
    <property type="entry name" value="Peptidase_S1_PA_chymotrypsin"/>
</dbReference>